<name>A0A9P5RL34_9FUNG</name>
<evidence type="ECO:0000256" key="1">
    <source>
        <dbReference type="SAM" id="MobiDB-lite"/>
    </source>
</evidence>
<dbReference type="AlphaFoldDB" id="A0A9P5RL34"/>
<keyword evidence="3" id="KW-1185">Reference proteome</keyword>
<organism evidence="2 3">
    <name type="scientific">Linnemannia schmuckeri</name>
    <dbReference type="NCBI Taxonomy" id="64567"/>
    <lineage>
        <taxon>Eukaryota</taxon>
        <taxon>Fungi</taxon>
        <taxon>Fungi incertae sedis</taxon>
        <taxon>Mucoromycota</taxon>
        <taxon>Mortierellomycotina</taxon>
        <taxon>Mortierellomycetes</taxon>
        <taxon>Mortierellales</taxon>
        <taxon>Mortierellaceae</taxon>
        <taxon>Linnemannia</taxon>
    </lineage>
</organism>
<accession>A0A9P5RL34</accession>
<feature type="region of interest" description="Disordered" evidence="1">
    <location>
        <begin position="136"/>
        <end position="160"/>
    </location>
</feature>
<dbReference type="Proteomes" id="UP000748756">
    <property type="component" value="Unassembled WGS sequence"/>
</dbReference>
<dbReference type="OrthoDB" id="2448216at2759"/>
<proteinExistence type="predicted"/>
<evidence type="ECO:0000313" key="2">
    <source>
        <dbReference type="EMBL" id="KAF9134899.1"/>
    </source>
</evidence>
<gene>
    <name evidence="2" type="ORF">BG015_003358</name>
</gene>
<comment type="caution">
    <text evidence="2">The sequence shown here is derived from an EMBL/GenBank/DDBJ whole genome shotgun (WGS) entry which is preliminary data.</text>
</comment>
<evidence type="ECO:0000313" key="3">
    <source>
        <dbReference type="Proteomes" id="UP000748756"/>
    </source>
</evidence>
<protein>
    <submittedName>
        <fullName evidence="2">Uncharacterized protein</fullName>
    </submittedName>
</protein>
<reference evidence="2" key="1">
    <citation type="journal article" date="2020" name="Fungal Divers.">
        <title>Resolving the Mortierellaceae phylogeny through synthesis of multi-gene phylogenetics and phylogenomics.</title>
        <authorList>
            <person name="Vandepol N."/>
            <person name="Liber J."/>
            <person name="Desiro A."/>
            <person name="Na H."/>
            <person name="Kennedy M."/>
            <person name="Barry K."/>
            <person name="Grigoriev I.V."/>
            <person name="Miller A.N."/>
            <person name="O'Donnell K."/>
            <person name="Stajich J.E."/>
            <person name="Bonito G."/>
        </authorList>
    </citation>
    <scope>NUCLEOTIDE SEQUENCE</scope>
    <source>
        <strain evidence="2">NRRL 6426</strain>
    </source>
</reference>
<dbReference type="EMBL" id="JAAAUQ010001731">
    <property type="protein sequence ID" value="KAF9134899.1"/>
    <property type="molecule type" value="Genomic_DNA"/>
</dbReference>
<sequence length="172" mass="19357">MADEQMTQDRETADGQTPFLKKILGLGWAEMVVGNLLLHLLRDSTIVRGPTTRKSTSQDSLAVAALIFEDFMKLYPGFEAVNPSNIPLGIVIDDLAPKVCLDLKLHDRKLPETIRTKMENLVLDPADLLDIEQHAENNDGADGTTLDDDVNEENPRKKFEKIDFQPRHTRSY</sequence>